<reference evidence="2" key="1">
    <citation type="submission" date="2019-02" db="EMBL/GenBank/DDBJ databases">
        <authorList>
            <person name="Gruber-Vodicka R. H."/>
            <person name="Seah K. B. B."/>
        </authorList>
    </citation>
    <scope>NUCLEOTIDE SEQUENCE</scope>
    <source>
        <strain evidence="3">BECK_BY7</strain>
        <strain evidence="2">BECK_M6</strain>
    </source>
</reference>
<protein>
    <submittedName>
        <fullName evidence="2">Uncharacterized protein</fullName>
    </submittedName>
</protein>
<proteinExistence type="predicted"/>
<evidence type="ECO:0000313" key="3">
    <source>
        <dbReference type="EMBL" id="VFK17406.1"/>
    </source>
</evidence>
<evidence type="ECO:0000313" key="2">
    <source>
        <dbReference type="EMBL" id="VFJ89520.1"/>
    </source>
</evidence>
<gene>
    <name evidence="2" type="ORF">BECKLFY1418A_GA0070994_10084</name>
    <name evidence="3" type="ORF">BECKLFY1418C_GA0070996_103132</name>
</gene>
<evidence type="ECO:0000256" key="1">
    <source>
        <dbReference type="SAM" id="MobiDB-lite"/>
    </source>
</evidence>
<sequence>MREPVPIPFQAWREALLCPFPDKFTDHVRQGPAERIRQTNLLGKSFLKPLRISMPRSNVRFPDRVKGNRSLENTSPVLEEFRYRKNPGKPGAGIRAHPVEKH</sequence>
<organism evidence="2">
    <name type="scientific">Candidatus Kentrum sp. LFY</name>
    <dbReference type="NCBI Taxonomy" id="2126342"/>
    <lineage>
        <taxon>Bacteria</taxon>
        <taxon>Pseudomonadati</taxon>
        <taxon>Pseudomonadota</taxon>
        <taxon>Gammaproteobacteria</taxon>
        <taxon>Candidatus Kentrum</taxon>
    </lineage>
</organism>
<feature type="region of interest" description="Disordered" evidence="1">
    <location>
        <begin position="83"/>
        <end position="102"/>
    </location>
</feature>
<dbReference type="EMBL" id="CAADFH010000008">
    <property type="protein sequence ID" value="VFJ89520.1"/>
    <property type="molecule type" value="Genomic_DNA"/>
</dbReference>
<accession>A0A450UBE1</accession>
<dbReference type="EMBL" id="CAADFN010000031">
    <property type="protein sequence ID" value="VFK17406.1"/>
    <property type="molecule type" value="Genomic_DNA"/>
</dbReference>
<name>A0A450UBE1_9GAMM</name>
<dbReference type="AlphaFoldDB" id="A0A450UBE1"/>